<feature type="region of interest" description="Disordered" evidence="2">
    <location>
        <begin position="97"/>
        <end position="147"/>
    </location>
</feature>
<feature type="compositionally biased region" description="Polar residues" evidence="2">
    <location>
        <begin position="134"/>
        <end position="147"/>
    </location>
</feature>
<organism evidence="3 4">
    <name type="scientific">Meyerozyma guilliermondii (strain ATCC 6260 / CBS 566 / DSM 6381 / JCM 1539 / NBRC 10279 / NRRL Y-324)</name>
    <name type="common">Yeast</name>
    <name type="synonym">Candida guilliermondii</name>
    <dbReference type="NCBI Taxonomy" id="294746"/>
    <lineage>
        <taxon>Eukaryota</taxon>
        <taxon>Fungi</taxon>
        <taxon>Dikarya</taxon>
        <taxon>Ascomycota</taxon>
        <taxon>Saccharomycotina</taxon>
        <taxon>Pichiomycetes</taxon>
        <taxon>Debaryomycetaceae</taxon>
        <taxon>Meyerozyma</taxon>
    </lineage>
</organism>
<gene>
    <name evidence="3" type="ORF">PGUG_01141</name>
</gene>
<dbReference type="KEGG" id="pgu:PGUG_01141"/>
<keyword evidence="1" id="KW-0175">Coiled coil</keyword>
<name>A5DCY6_PICGU</name>
<evidence type="ECO:0000256" key="2">
    <source>
        <dbReference type="SAM" id="MobiDB-lite"/>
    </source>
</evidence>
<dbReference type="VEuPathDB" id="FungiDB:PGUG_01141"/>
<evidence type="ECO:0000313" key="3">
    <source>
        <dbReference type="EMBL" id="EDK37043.2"/>
    </source>
</evidence>
<feature type="region of interest" description="Disordered" evidence="2">
    <location>
        <begin position="180"/>
        <end position="225"/>
    </location>
</feature>
<dbReference type="RefSeq" id="XP_001487764.2">
    <property type="nucleotide sequence ID" value="XM_001487714.1"/>
</dbReference>
<dbReference type="HOGENOM" id="CLU_1078120_0_0_1"/>
<proteinExistence type="predicted"/>
<feature type="compositionally biased region" description="Low complexity" evidence="2">
    <location>
        <begin position="207"/>
        <end position="222"/>
    </location>
</feature>
<dbReference type="AlphaFoldDB" id="A5DCY6"/>
<feature type="coiled-coil region" evidence="1">
    <location>
        <begin position="229"/>
        <end position="256"/>
    </location>
</feature>
<dbReference type="OrthoDB" id="4026704at2759"/>
<feature type="compositionally biased region" description="Low complexity" evidence="2">
    <location>
        <begin position="180"/>
        <end position="198"/>
    </location>
</feature>
<dbReference type="EMBL" id="CH408155">
    <property type="protein sequence ID" value="EDK37043.2"/>
    <property type="molecule type" value="Genomic_DNA"/>
</dbReference>
<keyword evidence="4" id="KW-1185">Reference proteome</keyword>
<dbReference type="OMA" id="RYIQINM"/>
<dbReference type="InParanoid" id="A5DCY6"/>
<dbReference type="Proteomes" id="UP000001997">
    <property type="component" value="Unassembled WGS sequence"/>
</dbReference>
<sequence>MQTTCLCSAPFPPFSHWNKKDSSGFISIEIHFLYHIVLPIVSSRNIFCVPNQAKKFRHSTQLHIYSNFFKFLQISANMISPTSPKLKQVSTINSDIRSGRASAKSAASNTPSSSLSNTRNNRSPNPPTKRYSTHDISSVPQSPEMSNEQVFDLMEKEQDKIVVKMTREISQLQEELKALRAQSSSRNRRSSSISSNASLEIPRGEAHTAATIRRSSSSSHTHQLPQAQLHELAQENAALKHENEALKREIESLKAQLR</sequence>
<evidence type="ECO:0000256" key="1">
    <source>
        <dbReference type="SAM" id="Coils"/>
    </source>
</evidence>
<accession>A5DCY6</accession>
<feature type="compositionally biased region" description="Low complexity" evidence="2">
    <location>
        <begin position="99"/>
        <end position="123"/>
    </location>
</feature>
<evidence type="ECO:0000313" key="4">
    <source>
        <dbReference type="Proteomes" id="UP000001997"/>
    </source>
</evidence>
<dbReference type="eggNOG" id="ENOG502T60P">
    <property type="taxonomic scope" value="Eukaryota"/>
</dbReference>
<reference evidence="3 4" key="1">
    <citation type="journal article" date="2009" name="Nature">
        <title>Evolution of pathogenicity and sexual reproduction in eight Candida genomes.</title>
        <authorList>
            <person name="Butler G."/>
            <person name="Rasmussen M.D."/>
            <person name="Lin M.F."/>
            <person name="Santos M.A."/>
            <person name="Sakthikumar S."/>
            <person name="Munro C.A."/>
            <person name="Rheinbay E."/>
            <person name="Grabherr M."/>
            <person name="Forche A."/>
            <person name="Reedy J.L."/>
            <person name="Agrafioti I."/>
            <person name="Arnaud M.B."/>
            <person name="Bates S."/>
            <person name="Brown A.J."/>
            <person name="Brunke S."/>
            <person name="Costanzo M.C."/>
            <person name="Fitzpatrick D.A."/>
            <person name="de Groot P.W."/>
            <person name="Harris D."/>
            <person name="Hoyer L.L."/>
            <person name="Hube B."/>
            <person name="Klis F.M."/>
            <person name="Kodira C."/>
            <person name="Lennard N."/>
            <person name="Logue M.E."/>
            <person name="Martin R."/>
            <person name="Neiman A.M."/>
            <person name="Nikolaou E."/>
            <person name="Quail M.A."/>
            <person name="Quinn J."/>
            <person name="Santos M.C."/>
            <person name="Schmitzberger F.F."/>
            <person name="Sherlock G."/>
            <person name="Shah P."/>
            <person name="Silverstein K.A."/>
            <person name="Skrzypek M.S."/>
            <person name="Soll D."/>
            <person name="Staggs R."/>
            <person name="Stansfield I."/>
            <person name="Stumpf M.P."/>
            <person name="Sudbery P.E."/>
            <person name="Srikantha T."/>
            <person name="Zeng Q."/>
            <person name="Berman J."/>
            <person name="Berriman M."/>
            <person name="Heitman J."/>
            <person name="Gow N.A."/>
            <person name="Lorenz M.C."/>
            <person name="Birren B.W."/>
            <person name="Kellis M."/>
            <person name="Cuomo C.A."/>
        </authorList>
    </citation>
    <scope>NUCLEOTIDE SEQUENCE [LARGE SCALE GENOMIC DNA]</scope>
    <source>
        <strain evidence="4">ATCC 6260 / CBS 566 / DSM 6381 / JCM 1539 / NBRC 10279 / NRRL Y-324</strain>
    </source>
</reference>
<dbReference type="GeneID" id="5129490"/>
<protein>
    <submittedName>
        <fullName evidence="3">Uncharacterized protein</fullName>
    </submittedName>
</protein>